<sequence>MNHVPATRLQVSPILVRQGLFLSLALLLTLIAGHLYCSLQVTEEARSAVGTVEAVIVPMPTSIAVMQSRSAVATTAPVETSVVPERWVF</sequence>
<evidence type="ECO:0000256" key="1">
    <source>
        <dbReference type="SAM" id="Phobius"/>
    </source>
</evidence>
<keyword evidence="1" id="KW-1133">Transmembrane helix</keyword>
<evidence type="ECO:0000313" key="2">
    <source>
        <dbReference type="EMBL" id="RWU26996.1"/>
    </source>
</evidence>
<comment type="caution">
    <text evidence="2">The sequence shown here is derived from an EMBL/GenBank/DDBJ whole genome shotgun (WGS) entry which is preliminary data.</text>
</comment>
<feature type="transmembrane region" description="Helical" evidence="1">
    <location>
        <begin position="20"/>
        <end position="37"/>
    </location>
</feature>
<organism evidence="2 3">
    <name type="scientific">Pseudomonas alkylphenolica</name>
    <dbReference type="NCBI Taxonomy" id="237609"/>
    <lineage>
        <taxon>Bacteria</taxon>
        <taxon>Pseudomonadati</taxon>
        <taxon>Pseudomonadota</taxon>
        <taxon>Gammaproteobacteria</taxon>
        <taxon>Pseudomonadales</taxon>
        <taxon>Pseudomonadaceae</taxon>
        <taxon>Pseudomonas</taxon>
    </lineage>
</organism>
<reference evidence="2 3" key="1">
    <citation type="submission" date="2018-06" db="EMBL/GenBank/DDBJ databases">
        <title>Bacteria isolated from soil of Wuhan.</title>
        <authorList>
            <person name="Wei X."/>
            <person name="Chunhua H."/>
        </authorList>
    </citation>
    <scope>NUCLEOTIDE SEQUENCE [LARGE SCALE GENOMIC DNA]</scope>
    <source>
        <strain evidence="3">xwS2</strain>
    </source>
</reference>
<dbReference type="EMBL" id="QJRG01000033">
    <property type="protein sequence ID" value="RWU26996.1"/>
    <property type="molecule type" value="Genomic_DNA"/>
</dbReference>
<proteinExistence type="predicted"/>
<dbReference type="AlphaFoldDB" id="A0A444A058"/>
<protein>
    <submittedName>
        <fullName evidence="2">Uncharacterized protein</fullName>
    </submittedName>
</protein>
<gene>
    <name evidence="2" type="ORF">DM813_03955</name>
</gene>
<dbReference type="Proteomes" id="UP000288983">
    <property type="component" value="Unassembled WGS sequence"/>
</dbReference>
<keyword evidence="1" id="KW-0472">Membrane</keyword>
<keyword evidence="1" id="KW-0812">Transmembrane</keyword>
<name>A0A444A058_9PSED</name>
<dbReference type="RefSeq" id="WP_128322103.1">
    <property type="nucleotide sequence ID" value="NZ_QJRG01000033.1"/>
</dbReference>
<evidence type="ECO:0000313" key="3">
    <source>
        <dbReference type="Proteomes" id="UP000288983"/>
    </source>
</evidence>
<accession>A0A444A058</accession>